<feature type="non-terminal residue" evidence="1">
    <location>
        <position position="326"/>
    </location>
</feature>
<gene>
    <name evidence="1" type="ORF">SEMRO_3944_G352040.1</name>
</gene>
<name>A0A9N8F315_9STRA</name>
<dbReference type="AlphaFoldDB" id="A0A9N8F315"/>
<accession>A0A9N8F315</accession>
<dbReference type="Proteomes" id="UP001153069">
    <property type="component" value="Unassembled WGS sequence"/>
</dbReference>
<keyword evidence="2" id="KW-1185">Reference proteome</keyword>
<protein>
    <submittedName>
        <fullName evidence="1">Uncharacterized protein</fullName>
    </submittedName>
</protein>
<dbReference type="EMBL" id="CAICTM010003942">
    <property type="protein sequence ID" value="CAB9531753.1"/>
    <property type="molecule type" value="Genomic_DNA"/>
</dbReference>
<evidence type="ECO:0000313" key="1">
    <source>
        <dbReference type="EMBL" id="CAB9531753.1"/>
    </source>
</evidence>
<reference evidence="1" key="1">
    <citation type="submission" date="2020-06" db="EMBL/GenBank/DDBJ databases">
        <authorList>
            <consortium name="Plant Systems Biology data submission"/>
        </authorList>
    </citation>
    <scope>NUCLEOTIDE SEQUENCE</scope>
    <source>
        <strain evidence="1">D6</strain>
    </source>
</reference>
<evidence type="ECO:0000313" key="2">
    <source>
        <dbReference type="Proteomes" id="UP001153069"/>
    </source>
</evidence>
<organism evidence="1 2">
    <name type="scientific">Seminavis robusta</name>
    <dbReference type="NCBI Taxonomy" id="568900"/>
    <lineage>
        <taxon>Eukaryota</taxon>
        <taxon>Sar</taxon>
        <taxon>Stramenopiles</taxon>
        <taxon>Ochrophyta</taxon>
        <taxon>Bacillariophyta</taxon>
        <taxon>Bacillariophyceae</taxon>
        <taxon>Bacillariophycidae</taxon>
        <taxon>Naviculales</taxon>
        <taxon>Naviculaceae</taxon>
        <taxon>Seminavis</taxon>
    </lineage>
</organism>
<comment type="caution">
    <text evidence="1">The sequence shown here is derived from an EMBL/GenBank/DDBJ whole genome shotgun (WGS) entry which is preliminary data.</text>
</comment>
<proteinExistence type="predicted"/>
<sequence length="326" mass="37212">MSSKRKSDKKVQRAAMLLKLSKKGSAMTVNQAMEFAGYEDDELGNQATKKAIYRARDSMETPEKKPQTSRALVAVPANEPPPHGMQAPVARRIVHAVAPTAPSKMRLTCRQAYGQRQHDAEQKKLRQEIFLEACNMWKEECDKKEEAVARGEKYRPKSAEDICIELNQQHKDVLDKRISPRTVREHVKDGRVGGLQRRGPKGRIPEDLYRALCDAIKSYAILSQQEATKVSNLRPGLIKKLNAVVKSKEGPDLRPGRKLFERIERDVADEIDLGKPNRIEQRRAKWSTYSNINQWFTAFKDFLVQHGFAEHVPEEEWAERGELVFG</sequence>